<evidence type="ECO:0000256" key="2">
    <source>
        <dbReference type="ARBA" id="ARBA00010617"/>
    </source>
</evidence>
<dbReference type="RefSeq" id="WP_080138128.1">
    <property type="nucleotide sequence ID" value="NZ_LWIG01000026.1"/>
</dbReference>
<evidence type="ECO:0000256" key="7">
    <source>
        <dbReference type="ARBA" id="ARBA00023033"/>
    </source>
</evidence>
<dbReference type="PRINTS" id="PR00385">
    <property type="entry name" value="P450"/>
</dbReference>
<dbReference type="InterPro" id="IPR001128">
    <property type="entry name" value="Cyt_P450"/>
</dbReference>
<name>A0A560KMK2_9BRAD</name>
<evidence type="ECO:0000313" key="10">
    <source>
        <dbReference type="EMBL" id="TWB84456.1"/>
    </source>
</evidence>
<dbReference type="GO" id="GO:0005506">
    <property type="term" value="F:iron ion binding"/>
    <property type="evidence" value="ECO:0007669"/>
    <property type="project" value="InterPro"/>
</dbReference>
<dbReference type="STRING" id="1399419.A5906_04170"/>
<evidence type="ECO:0000256" key="8">
    <source>
        <dbReference type="ARBA" id="ARBA00043906"/>
    </source>
</evidence>
<keyword evidence="6 9" id="KW-0408">Iron</keyword>
<dbReference type="GO" id="GO:0020037">
    <property type="term" value="F:heme binding"/>
    <property type="evidence" value="ECO:0007669"/>
    <property type="project" value="InterPro"/>
</dbReference>
<protein>
    <submittedName>
        <fullName evidence="10">Cytochrome P450 PksS</fullName>
    </submittedName>
</protein>
<dbReference type="Gene3D" id="1.10.630.10">
    <property type="entry name" value="Cytochrome P450"/>
    <property type="match status" value="1"/>
</dbReference>
<dbReference type="PANTHER" id="PTHR46696:SF1">
    <property type="entry name" value="CYTOCHROME P450 YJIB-RELATED"/>
    <property type="match status" value="1"/>
</dbReference>
<comment type="caution">
    <text evidence="10">The sequence shown here is derived from an EMBL/GenBank/DDBJ whole genome shotgun (WGS) entry which is preliminary data.</text>
</comment>
<dbReference type="Pfam" id="PF00067">
    <property type="entry name" value="p450"/>
    <property type="match status" value="1"/>
</dbReference>
<comment type="similarity">
    <text evidence="2 9">Belongs to the cytochrome P450 family.</text>
</comment>
<dbReference type="AlphaFoldDB" id="A0A560KMK2"/>
<organism evidence="10 11">
    <name type="scientific">Bradyrhizobium sacchari</name>
    <dbReference type="NCBI Taxonomy" id="1399419"/>
    <lineage>
        <taxon>Bacteria</taxon>
        <taxon>Pseudomonadati</taxon>
        <taxon>Pseudomonadota</taxon>
        <taxon>Alphaproteobacteria</taxon>
        <taxon>Hyphomicrobiales</taxon>
        <taxon>Nitrobacteraceae</taxon>
        <taxon>Bradyrhizobium</taxon>
    </lineage>
</organism>
<gene>
    <name evidence="10" type="ORF">FBZ95_101901</name>
</gene>
<keyword evidence="7 9" id="KW-0503">Monooxygenase</keyword>
<evidence type="ECO:0000256" key="1">
    <source>
        <dbReference type="ARBA" id="ARBA00001971"/>
    </source>
</evidence>
<keyword evidence="3 9" id="KW-0349">Heme</keyword>
<keyword evidence="4 9" id="KW-0479">Metal-binding</keyword>
<dbReference type="InterPro" id="IPR017972">
    <property type="entry name" value="Cyt_P450_CS"/>
</dbReference>
<dbReference type="GO" id="GO:0004497">
    <property type="term" value="F:monooxygenase activity"/>
    <property type="evidence" value="ECO:0007669"/>
    <property type="project" value="UniProtKB-KW"/>
</dbReference>
<dbReference type="PROSITE" id="PS00086">
    <property type="entry name" value="CYTOCHROME_P450"/>
    <property type="match status" value="1"/>
</dbReference>
<dbReference type="SUPFAM" id="SSF48264">
    <property type="entry name" value="Cytochrome P450"/>
    <property type="match status" value="1"/>
</dbReference>
<reference evidence="10 11" key="1">
    <citation type="submission" date="2019-06" db="EMBL/GenBank/DDBJ databases">
        <title>Genomic Encyclopedia of Type Strains, Phase IV (KMG-V): Genome sequencing to study the core and pangenomes of soil and plant-associated prokaryotes.</title>
        <authorList>
            <person name="Whitman W."/>
        </authorList>
    </citation>
    <scope>NUCLEOTIDE SEQUENCE [LARGE SCALE GENOMIC DNA]</scope>
    <source>
        <strain evidence="10 11">BR 10556</strain>
    </source>
</reference>
<dbReference type="Proteomes" id="UP000315914">
    <property type="component" value="Unassembled WGS sequence"/>
</dbReference>
<dbReference type="InterPro" id="IPR002397">
    <property type="entry name" value="Cyt_P450_B"/>
</dbReference>
<evidence type="ECO:0000256" key="6">
    <source>
        <dbReference type="ARBA" id="ARBA00023004"/>
    </source>
</evidence>
<dbReference type="FunFam" id="1.10.630.10:FF:000018">
    <property type="entry name" value="Cytochrome P450 monooxygenase"/>
    <property type="match status" value="1"/>
</dbReference>
<keyword evidence="5 9" id="KW-0560">Oxidoreductase</keyword>
<dbReference type="EMBL" id="VITW01000001">
    <property type="protein sequence ID" value="TWB84456.1"/>
    <property type="molecule type" value="Genomic_DNA"/>
</dbReference>
<dbReference type="PANTHER" id="PTHR46696">
    <property type="entry name" value="P450, PUTATIVE (EUROFUNG)-RELATED"/>
    <property type="match status" value="1"/>
</dbReference>
<dbReference type="CDD" id="cd11029">
    <property type="entry name" value="CYP107-like"/>
    <property type="match status" value="1"/>
</dbReference>
<dbReference type="PRINTS" id="PR00359">
    <property type="entry name" value="BP450"/>
</dbReference>
<evidence type="ECO:0000256" key="4">
    <source>
        <dbReference type="ARBA" id="ARBA00022723"/>
    </source>
</evidence>
<evidence type="ECO:0000313" key="11">
    <source>
        <dbReference type="Proteomes" id="UP000315914"/>
    </source>
</evidence>
<comment type="cofactor">
    <cofactor evidence="1">
        <name>heme</name>
        <dbReference type="ChEBI" id="CHEBI:30413"/>
    </cofactor>
</comment>
<dbReference type="GO" id="GO:0016705">
    <property type="term" value="F:oxidoreductase activity, acting on paired donors, with incorporation or reduction of molecular oxygen"/>
    <property type="evidence" value="ECO:0007669"/>
    <property type="project" value="InterPro"/>
</dbReference>
<dbReference type="InterPro" id="IPR036396">
    <property type="entry name" value="Cyt_P450_sf"/>
</dbReference>
<comment type="function">
    <text evidence="8">Cytochromes P450 are a group of heme-thiolate monooxygenases. They oxidize a variety of structurally unrelated compounds, including steroids, fatty acids, and xenobiotics.</text>
</comment>
<accession>A0A560KMK2</accession>
<sequence>MAPRLDFTSEAFFRDPPKAIAALRASGPVVATRFPLVGEVWITTTHDATAEVLKDGATFTLRKEDGDVAGLRWWMPKYVKTIANNMLTMDEPDHTRLRSIVDEAFRRRAIVAMEPRIRAIADGLADELFAAGSPADLVQRYARILPISVICELLGLPAADRPRFIAWANSMSSLTNVLSFFRLLFAFRKMRRYLEEQLRIARVQGGEGLIAELVQVEREGGQITPDEMVSMVFLLLAAGSETTTHLISGSAYELLRNPALRDWLEEDWGRVGLAVEEFLRFVSPVQFSKPRYVRRDIALAGVPLKKGDRVMVMLAAANMDPTVHDKPERLDLARKPNRHMSFGTGIHFCLGHQLARIEAACALEALLTRWPKLALAVDPADIRWRKRPGMRAIARLPVVAGGAGRPRLAAAAAEPLPAD</sequence>
<evidence type="ECO:0000256" key="9">
    <source>
        <dbReference type="RuleBase" id="RU000461"/>
    </source>
</evidence>
<proteinExistence type="inferred from homology"/>
<evidence type="ECO:0000256" key="5">
    <source>
        <dbReference type="ARBA" id="ARBA00023002"/>
    </source>
</evidence>
<dbReference type="OrthoDB" id="9801155at2"/>
<keyword evidence="11" id="KW-1185">Reference proteome</keyword>
<evidence type="ECO:0000256" key="3">
    <source>
        <dbReference type="ARBA" id="ARBA00022617"/>
    </source>
</evidence>